<comment type="caution">
    <text evidence="1">The sequence shown here is derived from an EMBL/GenBank/DDBJ whole genome shotgun (WGS) entry which is preliminary data.</text>
</comment>
<reference evidence="1 2" key="1">
    <citation type="submission" date="2017-07" db="EMBL/GenBank/DDBJ databases">
        <title>Leptospira spp. isolated from tropical soils.</title>
        <authorList>
            <person name="Thibeaux R."/>
            <person name="Iraola G."/>
            <person name="Ferres I."/>
            <person name="Bierque E."/>
            <person name="Girault D."/>
            <person name="Soupe-Gilbert M.-E."/>
            <person name="Picardeau M."/>
            <person name="Goarant C."/>
        </authorList>
    </citation>
    <scope>NUCLEOTIDE SEQUENCE [LARGE SCALE GENOMIC DNA]</scope>
    <source>
        <strain evidence="1 2">FH2-C-A2</strain>
    </source>
</reference>
<gene>
    <name evidence="1" type="ORF">CH371_01550</name>
</gene>
<evidence type="ECO:0000313" key="1">
    <source>
        <dbReference type="EMBL" id="PJZ66813.1"/>
    </source>
</evidence>
<evidence type="ECO:0000313" key="2">
    <source>
        <dbReference type="Proteomes" id="UP000231912"/>
    </source>
</evidence>
<sequence length="154" mass="18165">MKKNDEVDFLWTLFSNYLFKLDRDGALDFALRIYEKELLLPKDIKDHIEFFIENKDLNELENAALLCLKIFFFDFIEHVILLSFLVEINRVSIEDIVKSLTVAYSLELTEYPLVEEAMDLVWLINQDGELSIQNVAAEAKLRDTLLLIFKRYSH</sequence>
<name>A0A2M9ZEG9_9LEPT</name>
<dbReference type="AlphaFoldDB" id="A0A2M9ZEG9"/>
<organism evidence="1 2">
    <name type="scientific">Leptospira wolffii</name>
    <dbReference type="NCBI Taxonomy" id="409998"/>
    <lineage>
        <taxon>Bacteria</taxon>
        <taxon>Pseudomonadati</taxon>
        <taxon>Spirochaetota</taxon>
        <taxon>Spirochaetia</taxon>
        <taxon>Leptospirales</taxon>
        <taxon>Leptospiraceae</taxon>
        <taxon>Leptospira</taxon>
    </lineage>
</organism>
<proteinExistence type="predicted"/>
<dbReference type="RefSeq" id="WP_100757407.1">
    <property type="nucleotide sequence ID" value="NZ_NPDT01000001.1"/>
</dbReference>
<dbReference type="EMBL" id="NPDT01000001">
    <property type="protein sequence ID" value="PJZ66813.1"/>
    <property type="molecule type" value="Genomic_DNA"/>
</dbReference>
<dbReference type="Proteomes" id="UP000231912">
    <property type="component" value="Unassembled WGS sequence"/>
</dbReference>
<protein>
    <submittedName>
        <fullName evidence="1">Uncharacterized protein</fullName>
    </submittedName>
</protein>
<accession>A0A2M9ZEG9</accession>